<name>A0ABP6PAC2_9ACTN</name>
<comment type="caution">
    <text evidence="2">The sequence shown here is derived from an EMBL/GenBank/DDBJ whole genome shotgun (WGS) entry which is preliminary data.</text>
</comment>
<dbReference type="SMART" id="SM00331">
    <property type="entry name" value="PP2C_SIG"/>
    <property type="match status" value="1"/>
</dbReference>
<dbReference type="CDD" id="cd00143">
    <property type="entry name" value="PP2Cc"/>
    <property type="match status" value="1"/>
</dbReference>
<dbReference type="SUPFAM" id="SSF81606">
    <property type="entry name" value="PP2C-like"/>
    <property type="match status" value="1"/>
</dbReference>
<dbReference type="Pfam" id="PF13672">
    <property type="entry name" value="PP2C_2"/>
    <property type="match status" value="1"/>
</dbReference>
<dbReference type="Proteomes" id="UP001499924">
    <property type="component" value="Unassembled WGS sequence"/>
</dbReference>
<accession>A0ABP6PAC2</accession>
<dbReference type="Gene3D" id="3.60.40.10">
    <property type="entry name" value="PPM-type phosphatase domain"/>
    <property type="match status" value="1"/>
</dbReference>
<dbReference type="InterPro" id="IPR036457">
    <property type="entry name" value="PPM-type-like_dom_sf"/>
</dbReference>
<dbReference type="InterPro" id="IPR015655">
    <property type="entry name" value="PP2C"/>
</dbReference>
<dbReference type="PANTHER" id="PTHR47992">
    <property type="entry name" value="PROTEIN PHOSPHATASE"/>
    <property type="match status" value="1"/>
</dbReference>
<dbReference type="InterPro" id="IPR001932">
    <property type="entry name" value="PPM-type_phosphatase-like_dom"/>
</dbReference>
<dbReference type="RefSeq" id="WP_344689583.1">
    <property type="nucleotide sequence ID" value="NZ_BAAAVV010000006.1"/>
</dbReference>
<sequence>MADGSTTVPWRCPEPDELGLDAAVVSIAGPRRENQDAAATGERLLVVADGVGGNVGGAVAATLAVTAVSTAGDDLAVAVAAANSRLADAVAADPQLSGMATTLTAVALTGSELVVAHVGDSRAYLFRDGRLRQLTRDQTLVQSLVDAGAIDAEQARTHPLRSVVLGALHGRDGDLAHLEVGRHDVRPGDRLLLCSDGLSGVVAPEVLARVLADEPAPTAAATRLVRDALAAGTQDNVTAVVADVALVGACARAA</sequence>
<evidence type="ECO:0000259" key="1">
    <source>
        <dbReference type="PROSITE" id="PS51746"/>
    </source>
</evidence>
<reference evidence="3" key="1">
    <citation type="journal article" date="2019" name="Int. J. Syst. Evol. Microbiol.">
        <title>The Global Catalogue of Microorganisms (GCM) 10K type strain sequencing project: providing services to taxonomists for standard genome sequencing and annotation.</title>
        <authorList>
            <consortium name="The Broad Institute Genomics Platform"/>
            <consortium name="The Broad Institute Genome Sequencing Center for Infectious Disease"/>
            <person name="Wu L."/>
            <person name="Ma J."/>
        </authorList>
    </citation>
    <scope>NUCLEOTIDE SEQUENCE [LARGE SCALE GENOMIC DNA]</scope>
    <source>
        <strain evidence="3">JCM 15614</strain>
    </source>
</reference>
<proteinExistence type="predicted"/>
<evidence type="ECO:0000313" key="3">
    <source>
        <dbReference type="Proteomes" id="UP001499924"/>
    </source>
</evidence>
<feature type="domain" description="PPM-type phosphatase" evidence="1">
    <location>
        <begin position="21"/>
        <end position="244"/>
    </location>
</feature>
<dbReference type="PROSITE" id="PS51746">
    <property type="entry name" value="PPM_2"/>
    <property type="match status" value="1"/>
</dbReference>
<keyword evidence="3" id="KW-1185">Reference proteome</keyword>
<evidence type="ECO:0000313" key="2">
    <source>
        <dbReference type="EMBL" id="GAA3173134.1"/>
    </source>
</evidence>
<organism evidence="2 3">
    <name type="scientific">Blastococcus jejuensis</name>
    <dbReference type="NCBI Taxonomy" id="351224"/>
    <lineage>
        <taxon>Bacteria</taxon>
        <taxon>Bacillati</taxon>
        <taxon>Actinomycetota</taxon>
        <taxon>Actinomycetes</taxon>
        <taxon>Geodermatophilales</taxon>
        <taxon>Geodermatophilaceae</taxon>
        <taxon>Blastococcus</taxon>
    </lineage>
</organism>
<dbReference type="SMART" id="SM00332">
    <property type="entry name" value="PP2Cc"/>
    <property type="match status" value="1"/>
</dbReference>
<dbReference type="EMBL" id="BAAAVV010000006">
    <property type="protein sequence ID" value="GAA3173134.1"/>
    <property type="molecule type" value="Genomic_DNA"/>
</dbReference>
<gene>
    <name evidence="2" type="ORF">GCM10010531_28340</name>
</gene>
<protein>
    <recommendedName>
        <fullName evidence="1">PPM-type phosphatase domain-containing protein</fullName>
    </recommendedName>
</protein>